<dbReference type="InterPro" id="IPR036259">
    <property type="entry name" value="MFS_trans_sf"/>
</dbReference>
<evidence type="ECO:0000256" key="1">
    <source>
        <dbReference type="ARBA" id="ARBA00004141"/>
    </source>
</evidence>
<feature type="domain" description="Major facilitator superfamily (MFS) profile" evidence="9">
    <location>
        <begin position="61"/>
        <end position="568"/>
    </location>
</feature>
<keyword evidence="11" id="KW-1185">Reference proteome</keyword>
<protein>
    <submittedName>
        <fullName evidence="10">MFS general substrate transporter</fullName>
    </submittedName>
</protein>
<evidence type="ECO:0000313" key="11">
    <source>
        <dbReference type="Proteomes" id="UP000297245"/>
    </source>
</evidence>
<evidence type="ECO:0000313" key="10">
    <source>
        <dbReference type="EMBL" id="THU81867.1"/>
    </source>
</evidence>
<dbReference type="PANTHER" id="PTHR23501:SF87">
    <property type="entry name" value="SIDEROPHORE IRON TRANSPORTER 2"/>
    <property type="match status" value="1"/>
</dbReference>
<dbReference type="AlphaFoldDB" id="A0A4S8L0H2"/>
<evidence type="ECO:0000256" key="7">
    <source>
        <dbReference type="ARBA" id="ARBA00023136"/>
    </source>
</evidence>
<evidence type="ECO:0000256" key="6">
    <source>
        <dbReference type="ARBA" id="ARBA00023065"/>
    </source>
</evidence>
<feature type="transmembrane region" description="Helical" evidence="8">
    <location>
        <begin position="150"/>
        <end position="172"/>
    </location>
</feature>
<comment type="similarity">
    <text evidence="2">Belongs to the major facilitator superfamily.</text>
</comment>
<evidence type="ECO:0000256" key="4">
    <source>
        <dbReference type="ARBA" id="ARBA00022692"/>
    </source>
</evidence>
<feature type="transmembrane region" description="Helical" evidence="8">
    <location>
        <begin position="271"/>
        <end position="290"/>
    </location>
</feature>
<comment type="subcellular location">
    <subcellularLocation>
        <location evidence="1">Membrane</location>
        <topology evidence="1">Multi-pass membrane protein</topology>
    </subcellularLocation>
</comment>
<accession>A0A4S8L0H2</accession>
<keyword evidence="6" id="KW-0406">Ion transport</keyword>
<dbReference type="PROSITE" id="PS50850">
    <property type="entry name" value="MFS"/>
    <property type="match status" value="1"/>
</dbReference>
<keyword evidence="5 8" id="KW-1133">Transmembrane helix</keyword>
<dbReference type="GO" id="GO:0006811">
    <property type="term" value="P:monoatomic ion transport"/>
    <property type="evidence" value="ECO:0007669"/>
    <property type="project" value="UniProtKB-KW"/>
</dbReference>
<keyword evidence="7 8" id="KW-0472">Membrane</keyword>
<feature type="transmembrane region" description="Helical" evidence="8">
    <location>
        <begin position="216"/>
        <end position="237"/>
    </location>
</feature>
<feature type="transmembrane region" description="Helical" evidence="8">
    <location>
        <begin position="126"/>
        <end position="144"/>
    </location>
</feature>
<dbReference type="GO" id="GO:0022857">
    <property type="term" value="F:transmembrane transporter activity"/>
    <property type="evidence" value="ECO:0007669"/>
    <property type="project" value="InterPro"/>
</dbReference>
<feature type="transmembrane region" description="Helical" evidence="8">
    <location>
        <begin position="404"/>
        <end position="423"/>
    </location>
</feature>
<evidence type="ECO:0000259" key="9">
    <source>
        <dbReference type="PROSITE" id="PS50850"/>
    </source>
</evidence>
<keyword evidence="3" id="KW-0813">Transport</keyword>
<feature type="transmembrane region" description="Helical" evidence="8">
    <location>
        <begin position="545"/>
        <end position="564"/>
    </location>
</feature>
<dbReference type="InterPro" id="IPR011701">
    <property type="entry name" value="MFS"/>
</dbReference>
<feature type="transmembrane region" description="Helical" evidence="8">
    <location>
        <begin position="466"/>
        <end position="492"/>
    </location>
</feature>
<keyword evidence="4 8" id="KW-0812">Transmembrane</keyword>
<feature type="transmembrane region" description="Helical" evidence="8">
    <location>
        <begin position="59"/>
        <end position="83"/>
    </location>
</feature>
<dbReference type="SUPFAM" id="SSF103473">
    <property type="entry name" value="MFS general substrate transporter"/>
    <property type="match status" value="1"/>
</dbReference>
<reference evidence="10 11" key="1">
    <citation type="journal article" date="2019" name="Nat. Ecol. Evol.">
        <title>Megaphylogeny resolves global patterns of mushroom evolution.</title>
        <authorList>
            <person name="Varga T."/>
            <person name="Krizsan K."/>
            <person name="Foldi C."/>
            <person name="Dima B."/>
            <person name="Sanchez-Garcia M."/>
            <person name="Sanchez-Ramirez S."/>
            <person name="Szollosi G.J."/>
            <person name="Szarkandi J.G."/>
            <person name="Papp V."/>
            <person name="Albert L."/>
            <person name="Andreopoulos W."/>
            <person name="Angelini C."/>
            <person name="Antonin V."/>
            <person name="Barry K.W."/>
            <person name="Bougher N.L."/>
            <person name="Buchanan P."/>
            <person name="Buyck B."/>
            <person name="Bense V."/>
            <person name="Catcheside P."/>
            <person name="Chovatia M."/>
            <person name="Cooper J."/>
            <person name="Damon W."/>
            <person name="Desjardin D."/>
            <person name="Finy P."/>
            <person name="Geml J."/>
            <person name="Haridas S."/>
            <person name="Hughes K."/>
            <person name="Justo A."/>
            <person name="Karasinski D."/>
            <person name="Kautmanova I."/>
            <person name="Kiss B."/>
            <person name="Kocsube S."/>
            <person name="Kotiranta H."/>
            <person name="LaButti K.M."/>
            <person name="Lechner B.E."/>
            <person name="Liimatainen K."/>
            <person name="Lipzen A."/>
            <person name="Lukacs Z."/>
            <person name="Mihaltcheva S."/>
            <person name="Morgado L.N."/>
            <person name="Niskanen T."/>
            <person name="Noordeloos M.E."/>
            <person name="Ohm R.A."/>
            <person name="Ortiz-Santana B."/>
            <person name="Ovrebo C."/>
            <person name="Racz N."/>
            <person name="Riley R."/>
            <person name="Savchenko A."/>
            <person name="Shiryaev A."/>
            <person name="Soop K."/>
            <person name="Spirin V."/>
            <person name="Szebenyi C."/>
            <person name="Tomsovsky M."/>
            <person name="Tulloss R.E."/>
            <person name="Uehling J."/>
            <person name="Grigoriev I.V."/>
            <person name="Vagvolgyi C."/>
            <person name="Papp T."/>
            <person name="Martin F.M."/>
            <person name="Miettinen O."/>
            <person name="Hibbett D.S."/>
            <person name="Nagy L.G."/>
        </authorList>
    </citation>
    <scope>NUCLEOTIDE SEQUENCE [LARGE SCALE GENOMIC DNA]</scope>
    <source>
        <strain evidence="10 11">CBS 962.96</strain>
    </source>
</reference>
<evidence type="ECO:0000256" key="5">
    <source>
        <dbReference type="ARBA" id="ARBA00022989"/>
    </source>
</evidence>
<dbReference type="OrthoDB" id="2241241at2759"/>
<dbReference type="GO" id="GO:0005886">
    <property type="term" value="C:plasma membrane"/>
    <property type="evidence" value="ECO:0007669"/>
    <property type="project" value="TreeGrafter"/>
</dbReference>
<dbReference type="FunFam" id="1.20.1250.20:FF:000197">
    <property type="entry name" value="Siderophore iron transporter 1"/>
    <property type="match status" value="1"/>
</dbReference>
<feature type="transmembrane region" description="Helical" evidence="8">
    <location>
        <begin position="340"/>
        <end position="366"/>
    </location>
</feature>
<dbReference type="Gene3D" id="1.20.1250.20">
    <property type="entry name" value="MFS general substrate transporter like domains"/>
    <property type="match status" value="2"/>
</dbReference>
<feature type="transmembrane region" description="Helical" evidence="8">
    <location>
        <begin position="302"/>
        <end position="320"/>
    </location>
</feature>
<name>A0A4S8L0H2_DENBC</name>
<sequence>MSNVVEKKEGSVVGRQTTFPDLEKDVAASVDIGSEEENVHHGVKTVEATNKIFGKYSKWALFIGLGLAAYVYSLDGQTTYYYLTWAASELNDHSLISTIQTAQSIIIACGKPAIAKVADVSSRGSAYFVVLVFYVVGYIVIASAHNIQTVAGGIILYAIGYTGLQLLTQIIIADITTLKWRGLVSSLISLPFIINAFIGSNVYTSVMSHAGWRWGYGMFAILIPVSLAPLIVTLLWAERKAKRLGLVPPKKRDPEITFLGSAWRIAQEIDLLGLILIGTSVALILLPLTLAAKASGGWSNPSMIAMIVIGCCLLPLCGVWDVKFAKFPVIPYRFLRNRSIAIASAIGFFDFVSFYLTFTYLFSFITVVKPWSAVNATYFIQTQTVALTIFGIMAGVIMRFTHRYKWLLAVGLAIRLIGVGLMIHSRGANASDAEVVWTQILQGLGGGIASACTQVAAQASVPHVDVAMATAVVLLLTEIGGSIGSAAAGAVWTNNMPEKLAQYLPDVSETDRAALFGSIATVTQYERGSPIREGVIRAYSDTMHIMLVIATVISIIPFLLSFLMPNWYLGDTQNAVDGEGLNGEDTKSTEASVTKI</sequence>
<feature type="transmembrane region" description="Helical" evidence="8">
    <location>
        <begin position="378"/>
        <end position="397"/>
    </location>
</feature>
<dbReference type="Proteomes" id="UP000297245">
    <property type="component" value="Unassembled WGS sequence"/>
</dbReference>
<dbReference type="PANTHER" id="PTHR23501">
    <property type="entry name" value="MAJOR FACILITATOR SUPERFAMILY"/>
    <property type="match status" value="1"/>
</dbReference>
<feature type="transmembrane region" description="Helical" evidence="8">
    <location>
        <begin position="95"/>
        <end position="114"/>
    </location>
</feature>
<organism evidence="10 11">
    <name type="scientific">Dendrothele bispora (strain CBS 962.96)</name>
    <dbReference type="NCBI Taxonomy" id="1314807"/>
    <lineage>
        <taxon>Eukaryota</taxon>
        <taxon>Fungi</taxon>
        <taxon>Dikarya</taxon>
        <taxon>Basidiomycota</taxon>
        <taxon>Agaricomycotina</taxon>
        <taxon>Agaricomycetes</taxon>
        <taxon>Agaricomycetidae</taxon>
        <taxon>Agaricales</taxon>
        <taxon>Agaricales incertae sedis</taxon>
        <taxon>Dendrothele</taxon>
    </lineage>
</organism>
<evidence type="ECO:0000256" key="3">
    <source>
        <dbReference type="ARBA" id="ARBA00022448"/>
    </source>
</evidence>
<evidence type="ECO:0000256" key="2">
    <source>
        <dbReference type="ARBA" id="ARBA00008335"/>
    </source>
</evidence>
<evidence type="ECO:0000256" key="8">
    <source>
        <dbReference type="SAM" id="Phobius"/>
    </source>
</evidence>
<gene>
    <name evidence="10" type="ORF">K435DRAFT_831764</name>
</gene>
<dbReference type="Pfam" id="PF07690">
    <property type="entry name" value="MFS_1"/>
    <property type="match status" value="1"/>
</dbReference>
<feature type="transmembrane region" description="Helical" evidence="8">
    <location>
        <begin position="184"/>
        <end position="204"/>
    </location>
</feature>
<dbReference type="EMBL" id="ML179774">
    <property type="protein sequence ID" value="THU81867.1"/>
    <property type="molecule type" value="Genomic_DNA"/>
</dbReference>
<dbReference type="InterPro" id="IPR020846">
    <property type="entry name" value="MFS_dom"/>
</dbReference>
<proteinExistence type="inferred from homology"/>